<dbReference type="GO" id="GO:0016787">
    <property type="term" value="F:hydrolase activity"/>
    <property type="evidence" value="ECO:0007669"/>
    <property type="project" value="UniProtKB-KW"/>
</dbReference>
<comment type="similarity">
    <text evidence="2">Belongs to the metallo-beta-lactamase superfamily.</text>
</comment>
<accession>A0A6J4UHJ8</accession>
<dbReference type="InterPro" id="IPR001279">
    <property type="entry name" value="Metallo-B-lactamas"/>
</dbReference>
<dbReference type="PANTHER" id="PTHR42978">
    <property type="entry name" value="QUORUM-QUENCHING LACTONASE YTNP-RELATED-RELATED"/>
    <property type="match status" value="1"/>
</dbReference>
<feature type="domain" description="Metallo-beta-lactamase" evidence="6">
    <location>
        <begin position="1"/>
        <end position="148"/>
    </location>
</feature>
<evidence type="ECO:0000256" key="5">
    <source>
        <dbReference type="ARBA" id="ARBA00022833"/>
    </source>
</evidence>
<dbReference type="AlphaFoldDB" id="A0A6J4UHJ8"/>
<keyword evidence="4" id="KW-0378">Hydrolase</keyword>
<proteinExistence type="inferred from homology"/>
<evidence type="ECO:0000313" key="7">
    <source>
        <dbReference type="EMBL" id="CAA9550458.1"/>
    </source>
</evidence>
<dbReference type="InterPro" id="IPR051013">
    <property type="entry name" value="MBL_superfamily_lactonases"/>
</dbReference>
<dbReference type="GO" id="GO:0046872">
    <property type="term" value="F:metal ion binding"/>
    <property type="evidence" value="ECO:0007669"/>
    <property type="project" value="UniProtKB-KW"/>
</dbReference>
<evidence type="ECO:0000256" key="1">
    <source>
        <dbReference type="ARBA" id="ARBA00001947"/>
    </source>
</evidence>
<name>A0A6J4UHJ8_9BACT</name>
<keyword evidence="5" id="KW-0862">Zinc</keyword>
<dbReference type="Pfam" id="PF00753">
    <property type="entry name" value="Lactamase_B"/>
    <property type="match status" value="1"/>
</dbReference>
<dbReference type="SUPFAM" id="SSF56281">
    <property type="entry name" value="Metallo-hydrolase/oxidoreductase"/>
    <property type="match status" value="1"/>
</dbReference>
<evidence type="ECO:0000256" key="4">
    <source>
        <dbReference type="ARBA" id="ARBA00022801"/>
    </source>
</evidence>
<comment type="cofactor">
    <cofactor evidence="1">
        <name>Zn(2+)</name>
        <dbReference type="ChEBI" id="CHEBI:29105"/>
    </cofactor>
</comment>
<sequence>MARILDRRAGLTLDSVDMVFLTHFHGDHRAGLSAFPNAIWCMPSAEIEHGKSQLARDSADRLVLDLIRPAGSELIPGIRVIATPGHSVGHASLVFESEGMRVVVAGDAAMTRDFFRHNDYYFNTVDPEAAVASIAIIAHEADIVVPGHDNYFLNRRPG</sequence>
<dbReference type="SMART" id="SM00849">
    <property type="entry name" value="Lactamase_B"/>
    <property type="match status" value="1"/>
</dbReference>
<evidence type="ECO:0000259" key="6">
    <source>
        <dbReference type="SMART" id="SM00849"/>
    </source>
</evidence>
<dbReference type="InterPro" id="IPR036866">
    <property type="entry name" value="RibonucZ/Hydroxyglut_hydro"/>
</dbReference>
<protein>
    <recommendedName>
        <fullName evidence="6">Metallo-beta-lactamase domain-containing protein</fullName>
    </recommendedName>
</protein>
<dbReference type="PANTHER" id="PTHR42978:SF2">
    <property type="entry name" value="102 KBASES UNSTABLE REGION: FROM 1 TO 119443"/>
    <property type="match status" value="1"/>
</dbReference>
<dbReference type="Gene3D" id="3.60.15.10">
    <property type="entry name" value="Ribonuclease Z/Hydroxyacylglutathione hydrolase-like"/>
    <property type="match status" value="1"/>
</dbReference>
<organism evidence="7">
    <name type="scientific">uncultured Thermomicrobiales bacterium</name>
    <dbReference type="NCBI Taxonomy" id="1645740"/>
    <lineage>
        <taxon>Bacteria</taxon>
        <taxon>Pseudomonadati</taxon>
        <taxon>Thermomicrobiota</taxon>
        <taxon>Thermomicrobia</taxon>
        <taxon>Thermomicrobiales</taxon>
        <taxon>environmental samples</taxon>
    </lineage>
</organism>
<keyword evidence="3" id="KW-0479">Metal-binding</keyword>
<evidence type="ECO:0000256" key="3">
    <source>
        <dbReference type="ARBA" id="ARBA00022723"/>
    </source>
</evidence>
<dbReference type="EMBL" id="CADCWI010000051">
    <property type="protein sequence ID" value="CAA9550458.1"/>
    <property type="molecule type" value="Genomic_DNA"/>
</dbReference>
<gene>
    <name evidence="7" type="ORF">AVDCRST_MAG43-1012</name>
</gene>
<evidence type="ECO:0000256" key="2">
    <source>
        <dbReference type="ARBA" id="ARBA00007749"/>
    </source>
</evidence>
<reference evidence="7" key="1">
    <citation type="submission" date="2020-02" db="EMBL/GenBank/DDBJ databases">
        <authorList>
            <person name="Meier V. D."/>
        </authorList>
    </citation>
    <scope>NUCLEOTIDE SEQUENCE</scope>
    <source>
        <strain evidence="7">AVDCRST_MAG43</strain>
    </source>
</reference>